<dbReference type="PROSITE" id="PS51257">
    <property type="entry name" value="PROKAR_LIPOPROTEIN"/>
    <property type="match status" value="1"/>
</dbReference>
<feature type="domain" description="DUF3502" evidence="2">
    <location>
        <begin position="439"/>
        <end position="505"/>
    </location>
</feature>
<dbReference type="STRING" id="189425.PGRAT_23765"/>
<dbReference type="EMBL" id="CP009287">
    <property type="protein sequence ID" value="AIQ70321.1"/>
    <property type="molecule type" value="Genomic_DNA"/>
</dbReference>
<dbReference type="Gene3D" id="3.40.190.10">
    <property type="entry name" value="Periplasmic binding protein-like II"/>
    <property type="match status" value="1"/>
</dbReference>
<dbReference type="InterPro" id="IPR022627">
    <property type="entry name" value="DUF3502"/>
</dbReference>
<sequence length="510" mass="56158">MKKLITLSLVLALTALTACSNNSKSKTNAENEGSTAADIPTIVWQYPSQGNLGSGFQDVENALNAMLEKDVGARVEFEPVGLMESTKKASLAVATGEQLDIMLTAFTGLGPSVESGLIVPLNDLINQYGKDIKEQAGVLLDSSSYDSKIYGVPPVYVKGYSYGYVARTDILNKYGIKIDPDKKYTMDDLAQIFALVKAGEGKDFYMTIPWNTTQDPLNNSYIEYDKLTGSLSGGVLMLNRSFDDTTVTNLFDTDEYASYVAKMYDWAQKGYISSDAAITKQSPGSLFETKKYLGMMTWDGPLAAEEFKSSTGMDAVLIPMLDPYVANNGGQGIMWNITQNSKNPAKAMEVLNYIYKNKEAAWLIQFGIEGQSYKVVEQSDKGTRIEYMDADPTKLPYSQGYGIYGNRLEWPVLPPAPIDKNNILKEADDNIPESRYSRAIGYTFVQKNVSSEIAAVSTVIEQYTPAFNSGALNPEEALPKFLSALKAAGINKIIQENQTQLDEFLRNKEQ</sequence>
<feature type="chain" id="PRO_5038696855" description="DUF3502 domain-containing protein" evidence="1">
    <location>
        <begin position="21"/>
        <end position="510"/>
    </location>
</feature>
<dbReference type="Pfam" id="PF01547">
    <property type="entry name" value="SBP_bac_1"/>
    <property type="match status" value="1"/>
</dbReference>
<organism evidence="3 4">
    <name type="scientific">Paenibacillus graminis</name>
    <dbReference type="NCBI Taxonomy" id="189425"/>
    <lineage>
        <taxon>Bacteria</taxon>
        <taxon>Bacillati</taxon>
        <taxon>Bacillota</taxon>
        <taxon>Bacilli</taxon>
        <taxon>Bacillales</taxon>
        <taxon>Paenibacillaceae</taxon>
        <taxon>Paenibacillus</taxon>
    </lineage>
</organism>
<keyword evidence="1" id="KW-0732">Signal</keyword>
<dbReference type="PANTHER" id="PTHR43649:SF17">
    <property type="entry name" value="ABC TRANSPORTER SOLUTE BINDING PROTEIN-SUGAR TRANSPORT"/>
    <property type="match status" value="1"/>
</dbReference>
<name>A0A089M944_9BACL</name>
<gene>
    <name evidence="3" type="ORF">PGRAT_23765</name>
</gene>
<dbReference type="InterPro" id="IPR006059">
    <property type="entry name" value="SBP"/>
</dbReference>
<dbReference type="Proteomes" id="UP000029500">
    <property type="component" value="Chromosome"/>
</dbReference>
<dbReference type="eggNOG" id="COG1653">
    <property type="taxonomic scope" value="Bacteria"/>
</dbReference>
<dbReference type="SUPFAM" id="SSF53850">
    <property type="entry name" value="Periplasmic binding protein-like II"/>
    <property type="match status" value="1"/>
</dbReference>
<evidence type="ECO:0000313" key="4">
    <source>
        <dbReference type="Proteomes" id="UP000029500"/>
    </source>
</evidence>
<dbReference type="HOGENOM" id="CLU_037301_1_0_9"/>
<dbReference type="PANTHER" id="PTHR43649">
    <property type="entry name" value="ARABINOSE-BINDING PROTEIN-RELATED"/>
    <property type="match status" value="1"/>
</dbReference>
<evidence type="ECO:0000256" key="1">
    <source>
        <dbReference type="SAM" id="SignalP"/>
    </source>
</evidence>
<keyword evidence="4" id="KW-1185">Reference proteome</keyword>
<evidence type="ECO:0000313" key="3">
    <source>
        <dbReference type="EMBL" id="AIQ70321.1"/>
    </source>
</evidence>
<reference evidence="3 4" key="1">
    <citation type="submission" date="2014-08" db="EMBL/GenBank/DDBJ databases">
        <title>Comparative genomics of the Paenibacillus odorifer group.</title>
        <authorList>
            <person name="den Bakker H.C."/>
            <person name="Tsai Y.-C."/>
            <person name="Martin N."/>
            <person name="Korlach J."/>
            <person name="Wiedmann M."/>
        </authorList>
    </citation>
    <scope>NUCLEOTIDE SEQUENCE [LARGE SCALE GENOMIC DNA]</scope>
    <source>
        <strain evidence="3 4">DSM 15220</strain>
    </source>
</reference>
<dbReference type="KEGG" id="pgm:PGRAT_23765"/>
<feature type="signal peptide" evidence="1">
    <location>
        <begin position="1"/>
        <end position="20"/>
    </location>
</feature>
<dbReference type="OrthoDB" id="7936627at2"/>
<dbReference type="Pfam" id="PF12010">
    <property type="entry name" value="DUF3502"/>
    <property type="match status" value="1"/>
</dbReference>
<proteinExistence type="predicted"/>
<dbReference type="RefSeq" id="WP_025705925.1">
    <property type="nucleotide sequence ID" value="NZ_CP009287.1"/>
</dbReference>
<evidence type="ECO:0000259" key="2">
    <source>
        <dbReference type="Pfam" id="PF12010"/>
    </source>
</evidence>
<dbReference type="InterPro" id="IPR050490">
    <property type="entry name" value="Bact_solute-bd_prot1"/>
</dbReference>
<accession>A0A089M944</accession>
<dbReference type="AlphaFoldDB" id="A0A089M944"/>
<protein>
    <recommendedName>
        <fullName evidence="2">DUF3502 domain-containing protein</fullName>
    </recommendedName>
</protein>